<dbReference type="InterPro" id="IPR032675">
    <property type="entry name" value="LRR_dom_sf"/>
</dbReference>
<evidence type="ECO:0000256" key="2">
    <source>
        <dbReference type="SAM" id="SignalP"/>
    </source>
</evidence>
<proteinExistence type="predicted"/>
<keyword evidence="2" id="KW-0732">Signal</keyword>
<feature type="chain" id="PRO_5013922553" description="LRRNT domain-containing protein" evidence="2">
    <location>
        <begin position="17"/>
        <end position="223"/>
    </location>
</feature>
<dbReference type="PANTHER" id="PTHR39385:SF2">
    <property type="entry name" value="SLIT-LIKE 3 PROTEIN"/>
    <property type="match status" value="1"/>
</dbReference>
<feature type="compositionally biased region" description="Basic and acidic residues" evidence="1">
    <location>
        <begin position="214"/>
        <end position="223"/>
    </location>
</feature>
<dbReference type="Proteomes" id="UP000230233">
    <property type="component" value="Unassembled WGS sequence"/>
</dbReference>
<keyword evidence="4" id="KW-1185">Reference proteome</keyword>
<gene>
    <name evidence="3" type="primary">Cni-Y53H1B.2</name>
    <name evidence="3" type="ORF">B9Z55_027291</name>
</gene>
<sequence length="223" mass="25829">MRSALWLFPIFYLAQGYVFDCLDDCECDTEDEVVHCHNGDRTQLRLPSGARLRGFPVIGLTYNKIVTLPDETTLLAKFPDLKVVDVERNPDFDCSTIDNYEHIKIVSDCFKNITEISKVPKLFRPTRECDLACQTSKHYAKLHEYVLSLWEILKDKYENFDLDATLRDIQQFFTMVVKKIHNVGQDINNRLEAAKTKNHPKNIQPDVEPSEMSIKLEGEETEI</sequence>
<dbReference type="OrthoDB" id="5834526at2759"/>
<evidence type="ECO:0000313" key="3">
    <source>
        <dbReference type="EMBL" id="PIC14362.1"/>
    </source>
</evidence>
<comment type="caution">
    <text evidence="3">The sequence shown here is derived from an EMBL/GenBank/DDBJ whole genome shotgun (WGS) entry which is preliminary data.</text>
</comment>
<accession>A0A2G5SHF4</accession>
<reference evidence="4" key="1">
    <citation type="submission" date="2017-10" db="EMBL/GenBank/DDBJ databases">
        <title>Rapid genome shrinkage in a self-fertile nematode reveals novel sperm competition proteins.</title>
        <authorList>
            <person name="Yin D."/>
            <person name="Schwarz E.M."/>
            <person name="Thomas C.G."/>
            <person name="Felde R.L."/>
            <person name="Korf I.F."/>
            <person name="Cutter A.D."/>
            <person name="Schartner C.M."/>
            <person name="Ralston E.J."/>
            <person name="Meyer B.J."/>
            <person name="Haag E.S."/>
        </authorList>
    </citation>
    <scope>NUCLEOTIDE SEQUENCE [LARGE SCALE GENOMIC DNA]</scope>
    <source>
        <strain evidence="4">JU1422</strain>
    </source>
</reference>
<organism evidence="3 4">
    <name type="scientific">Caenorhabditis nigoni</name>
    <dbReference type="NCBI Taxonomy" id="1611254"/>
    <lineage>
        <taxon>Eukaryota</taxon>
        <taxon>Metazoa</taxon>
        <taxon>Ecdysozoa</taxon>
        <taxon>Nematoda</taxon>
        <taxon>Chromadorea</taxon>
        <taxon>Rhabditida</taxon>
        <taxon>Rhabditina</taxon>
        <taxon>Rhabditomorpha</taxon>
        <taxon>Rhabditoidea</taxon>
        <taxon>Rhabditidae</taxon>
        <taxon>Peloderinae</taxon>
        <taxon>Caenorhabditis</taxon>
    </lineage>
</organism>
<dbReference type="EMBL" id="PDUG01000008">
    <property type="protein sequence ID" value="PIC14362.1"/>
    <property type="molecule type" value="Genomic_DNA"/>
</dbReference>
<dbReference type="AlphaFoldDB" id="A0A2G5SHF4"/>
<name>A0A2G5SHF4_9PELO</name>
<evidence type="ECO:0000313" key="4">
    <source>
        <dbReference type="Proteomes" id="UP000230233"/>
    </source>
</evidence>
<feature type="region of interest" description="Disordered" evidence="1">
    <location>
        <begin position="199"/>
        <end position="223"/>
    </location>
</feature>
<evidence type="ECO:0000256" key="1">
    <source>
        <dbReference type="SAM" id="MobiDB-lite"/>
    </source>
</evidence>
<protein>
    <recommendedName>
        <fullName evidence="5">LRRNT domain-containing protein</fullName>
    </recommendedName>
</protein>
<evidence type="ECO:0008006" key="5">
    <source>
        <dbReference type="Google" id="ProtNLM"/>
    </source>
</evidence>
<dbReference type="Gene3D" id="3.80.10.10">
    <property type="entry name" value="Ribonuclease Inhibitor"/>
    <property type="match status" value="1"/>
</dbReference>
<feature type="signal peptide" evidence="2">
    <location>
        <begin position="1"/>
        <end position="16"/>
    </location>
</feature>
<dbReference type="PANTHER" id="PTHR39385">
    <property type="entry name" value="PROTEIN CBG20422"/>
    <property type="match status" value="1"/>
</dbReference>